<comment type="caution">
    <text evidence="1">The sequence shown here is derived from an EMBL/GenBank/DDBJ whole genome shotgun (WGS) entry which is preliminary data.</text>
</comment>
<dbReference type="Proteomes" id="UP000037510">
    <property type="component" value="Unassembled WGS sequence"/>
</dbReference>
<keyword evidence="2" id="KW-1185">Reference proteome</keyword>
<name>A0A0L7KSD9_OPEBR</name>
<protein>
    <submittedName>
        <fullName evidence="1">Putative nuclease HARBI1</fullName>
    </submittedName>
</protein>
<dbReference type="AlphaFoldDB" id="A0A0L7KSD9"/>
<proteinExistence type="predicted"/>
<sequence>MAEDTLDFLEFIEEVDFYNGELHGRTRITRSRPNWFQIFDEIDFFKRYRMCKRTALWILDQIAEDLEYTSDRNQSVPPVNQLLLTLRFYATGSHHIAIGDMNGVDVSTVSRVIKRVTNAIVKLRNQHIKMPGSSNEIQEKKSAFYAIASFPYVIGTIDCTHVKIQSPGT</sequence>
<accession>A0A0L7KSD9</accession>
<evidence type="ECO:0000313" key="2">
    <source>
        <dbReference type="Proteomes" id="UP000037510"/>
    </source>
</evidence>
<dbReference type="STRING" id="104452.A0A0L7KSD9"/>
<dbReference type="EMBL" id="JTDY01006499">
    <property type="protein sequence ID" value="KOB65959.1"/>
    <property type="molecule type" value="Genomic_DNA"/>
</dbReference>
<reference evidence="1 2" key="1">
    <citation type="journal article" date="2015" name="Genome Biol. Evol.">
        <title>The genome of winter moth (Operophtera brumata) provides a genomic perspective on sexual dimorphism and phenology.</title>
        <authorList>
            <person name="Derks M.F."/>
            <person name="Smit S."/>
            <person name="Salis L."/>
            <person name="Schijlen E."/>
            <person name="Bossers A."/>
            <person name="Mateman C."/>
            <person name="Pijl A.S."/>
            <person name="de Ridder D."/>
            <person name="Groenen M.A."/>
            <person name="Visser M.E."/>
            <person name="Megens H.J."/>
        </authorList>
    </citation>
    <scope>NUCLEOTIDE SEQUENCE [LARGE SCALE GENOMIC DNA]</scope>
    <source>
        <strain evidence="1">WM2013NL</strain>
        <tissue evidence="1">Head and thorax</tissue>
    </source>
</reference>
<organism evidence="1 2">
    <name type="scientific">Operophtera brumata</name>
    <name type="common">Winter moth</name>
    <name type="synonym">Phalaena brumata</name>
    <dbReference type="NCBI Taxonomy" id="104452"/>
    <lineage>
        <taxon>Eukaryota</taxon>
        <taxon>Metazoa</taxon>
        <taxon>Ecdysozoa</taxon>
        <taxon>Arthropoda</taxon>
        <taxon>Hexapoda</taxon>
        <taxon>Insecta</taxon>
        <taxon>Pterygota</taxon>
        <taxon>Neoptera</taxon>
        <taxon>Endopterygota</taxon>
        <taxon>Lepidoptera</taxon>
        <taxon>Glossata</taxon>
        <taxon>Ditrysia</taxon>
        <taxon>Geometroidea</taxon>
        <taxon>Geometridae</taxon>
        <taxon>Larentiinae</taxon>
        <taxon>Operophtera</taxon>
    </lineage>
</organism>
<gene>
    <name evidence="1" type="ORF">OBRU01_22010</name>
</gene>
<evidence type="ECO:0000313" key="1">
    <source>
        <dbReference type="EMBL" id="KOB65959.1"/>
    </source>
</evidence>